<dbReference type="OrthoDB" id="48317at2759"/>
<dbReference type="PANTHER" id="PTHR45348">
    <property type="entry name" value="HYPOTHETICAL OXIDOREDUCTASE (EUROFUNG)"/>
    <property type="match status" value="1"/>
</dbReference>
<dbReference type="CDD" id="cd08249">
    <property type="entry name" value="enoyl_reductase_like"/>
    <property type="match status" value="1"/>
</dbReference>
<dbReference type="Proteomes" id="UP000660729">
    <property type="component" value="Unassembled WGS sequence"/>
</dbReference>
<organism evidence="5 6">
    <name type="scientific">Pseudocercospora fuligena</name>
    <dbReference type="NCBI Taxonomy" id="685502"/>
    <lineage>
        <taxon>Eukaryota</taxon>
        <taxon>Fungi</taxon>
        <taxon>Dikarya</taxon>
        <taxon>Ascomycota</taxon>
        <taxon>Pezizomycotina</taxon>
        <taxon>Dothideomycetes</taxon>
        <taxon>Dothideomycetidae</taxon>
        <taxon>Mycosphaerellales</taxon>
        <taxon>Mycosphaerellaceae</taxon>
        <taxon>Pseudocercospora</taxon>
    </lineage>
</organism>
<evidence type="ECO:0000259" key="4">
    <source>
        <dbReference type="SMART" id="SM00829"/>
    </source>
</evidence>
<feature type="domain" description="Enoyl reductase (ER)" evidence="4">
    <location>
        <begin position="15"/>
        <end position="338"/>
    </location>
</feature>
<dbReference type="Pfam" id="PF08240">
    <property type="entry name" value="ADH_N"/>
    <property type="match status" value="1"/>
</dbReference>
<reference evidence="5" key="1">
    <citation type="submission" date="2020-04" db="EMBL/GenBank/DDBJ databases">
        <title>Draft genome resource of the tomato pathogen Pseudocercospora fuligena.</title>
        <authorList>
            <person name="Zaccaron A."/>
        </authorList>
    </citation>
    <scope>NUCLEOTIDE SEQUENCE</scope>
    <source>
        <strain evidence="5">PF001</strain>
    </source>
</reference>
<comment type="subunit">
    <text evidence="2">Monomer.</text>
</comment>
<dbReference type="Gene3D" id="3.90.180.10">
    <property type="entry name" value="Medium-chain alcohol dehydrogenases, catalytic domain"/>
    <property type="match status" value="1"/>
</dbReference>
<dbReference type="GO" id="GO:0016651">
    <property type="term" value="F:oxidoreductase activity, acting on NAD(P)H"/>
    <property type="evidence" value="ECO:0007669"/>
    <property type="project" value="InterPro"/>
</dbReference>
<dbReference type="Pfam" id="PF00107">
    <property type="entry name" value="ADH_zinc_N"/>
    <property type="match status" value="1"/>
</dbReference>
<protein>
    <submittedName>
        <fullName evidence="5">Protein TOXD</fullName>
    </submittedName>
</protein>
<dbReference type="InterPro" id="IPR013154">
    <property type="entry name" value="ADH-like_N"/>
</dbReference>
<dbReference type="EMBL" id="JABCIY010000318">
    <property type="protein sequence ID" value="KAF7185518.1"/>
    <property type="molecule type" value="Genomic_DNA"/>
</dbReference>
<evidence type="ECO:0000313" key="5">
    <source>
        <dbReference type="EMBL" id="KAF7185518.1"/>
    </source>
</evidence>
<dbReference type="PANTHER" id="PTHR45348:SF2">
    <property type="entry name" value="ZINC-TYPE ALCOHOL DEHYDROGENASE-LIKE PROTEIN C2E1P3.01"/>
    <property type="match status" value="1"/>
</dbReference>
<dbReference type="InterPro" id="IPR020843">
    <property type="entry name" value="ER"/>
</dbReference>
<sequence>MAATYPQNYGLVREKTSTAVLKAIPIPRVPDDYILIRTVAVALNPTDWTTIDAEGANETLVGVDYAGTVEAVGKAVTRPFRKGDRVAGLAHGANDSNPENGAFARYISVKGDLAMHIPDGVSFEAAAGVGSGVGTTLLALYRHLGLELPKERNNKSQGAIFIYGGSTATGTIAIQFAKLSGYRVLTTCSPKHFDLMKDRGADMVYDYRSFRVGEQIRADTNNELSLVLDTVAVESSAAICAKAIGASGGIYCNLLGIDGPRDDVKSIFFLAYELSGESYIFENEHYEGMPESLEFGRKYYAIAEHLWAEGSWEPHPVNVRTGGLLGAIDGMQAMRNGMEPSGEKLVYRIDETIWPDL</sequence>
<dbReference type="InterPro" id="IPR013149">
    <property type="entry name" value="ADH-like_C"/>
</dbReference>
<comment type="similarity">
    <text evidence="1">Belongs to the zinc-containing alcohol dehydrogenase family.</text>
</comment>
<keyword evidence="6" id="KW-1185">Reference proteome</keyword>
<dbReference type="InterPro" id="IPR011032">
    <property type="entry name" value="GroES-like_sf"/>
</dbReference>
<evidence type="ECO:0000313" key="6">
    <source>
        <dbReference type="Proteomes" id="UP000660729"/>
    </source>
</evidence>
<name>A0A8H6VAX5_9PEZI</name>
<comment type="caution">
    <text evidence="5">The sequence shown here is derived from an EMBL/GenBank/DDBJ whole genome shotgun (WGS) entry which is preliminary data.</text>
</comment>
<dbReference type="InterPro" id="IPR047122">
    <property type="entry name" value="Trans-enoyl_RdTase-like"/>
</dbReference>
<dbReference type="SUPFAM" id="SSF51735">
    <property type="entry name" value="NAD(P)-binding Rossmann-fold domains"/>
    <property type="match status" value="1"/>
</dbReference>
<evidence type="ECO:0000256" key="2">
    <source>
        <dbReference type="ARBA" id="ARBA00011245"/>
    </source>
</evidence>
<keyword evidence="3" id="KW-0560">Oxidoreductase</keyword>
<evidence type="ECO:0000256" key="3">
    <source>
        <dbReference type="ARBA" id="ARBA00023002"/>
    </source>
</evidence>
<evidence type="ECO:0000256" key="1">
    <source>
        <dbReference type="ARBA" id="ARBA00008072"/>
    </source>
</evidence>
<accession>A0A8H6VAX5</accession>
<dbReference type="InterPro" id="IPR036291">
    <property type="entry name" value="NAD(P)-bd_dom_sf"/>
</dbReference>
<dbReference type="Gene3D" id="3.40.50.720">
    <property type="entry name" value="NAD(P)-binding Rossmann-like Domain"/>
    <property type="match status" value="1"/>
</dbReference>
<gene>
    <name evidence="5" type="ORF">HII31_13142</name>
</gene>
<dbReference type="AlphaFoldDB" id="A0A8H6VAX5"/>
<dbReference type="SMART" id="SM00829">
    <property type="entry name" value="PKS_ER"/>
    <property type="match status" value="1"/>
</dbReference>
<proteinExistence type="inferred from homology"/>
<dbReference type="SUPFAM" id="SSF50129">
    <property type="entry name" value="GroES-like"/>
    <property type="match status" value="1"/>
</dbReference>